<dbReference type="EMBL" id="MEVF01000036">
    <property type="protein sequence ID" value="OGC48636.1"/>
    <property type="molecule type" value="Genomic_DNA"/>
</dbReference>
<keyword evidence="1" id="KW-1133">Transmembrane helix</keyword>
<feature type="transmembrane region" description="Helical" evidence="1">
    <location>
        <begin position="99"/>
        <end position="117"/>
    </location>
</feature>
<sequence length="120" mass="13654">MPKFLYTVIIAAVIMWAVMLKFMDSFEPVGVAAISVFELLLLITLTITFSVPVFAVLYKRAPMHTNLRPLFRKSLKWAVFLASGIALAVLLKISGVLTYFNLILLILLYFVLFRKLLSKR</sequence>
<evidence type="ECO:0000313" key="3">
    <source>
        <dbReference type="Proteomes" id="UP000177458"/>
    </source>
</evidence>
<comment type="caution">
    <text evidence="2">The sequence shown here is derived from an EMBL/GenBank/DDBJ whole genome shotgun (WGS) entry which is preliminary data.</text>
</comment>
<dbReference type="Proteomes" id="UP000177458">
    <property type="component" value="Unassembled WGS sequence"/>
</dbReference>
<organism evidence="2 3">
    <name type="scientific">candidate division WWE3 bacterium RIFCSPLOWO2_01_FULL_37_15</name>
    <dbReference type="NCBI Taxonomy" id="1802622"/>
    <lineage>
        <taxon>Bacteria</taxon>
        <taxon>Katanobacteria</taxon>
    </lineage>
</organism>
<protein>
    <submittedName>
        <fullName evidence="2">Uncharacterized protein</fullName>
    </submittedName>
</protein>
<reference evidence="2 3" key="1">
    <citation type="journal article" date="2016" name="Nat. Commun.">
        <title>Thousands of microbial genomes shed light on interconnected biogeochemical processes in an aquifer system.</title>
        <authorList>
            <person name="Anantharaman K."/>
            <person name="Brown C.T."/>
            <person name="Hug L.A."/>
            <person name="Sharon I."/>
            <person name="Castelle C.J."/>
            <person name="Probst A.J."/>
            <person name="Thomas B.C."/>
            <person name="Singh A."/>
            <person name="Wilkins M.J."/>
            <person name="Karaoz U."/>
            <person name="Brodie E.L."/>
            <person name="Williams K.H."/>
            <person name="Hubbard S.S."/>
            <person name="Banfield J.F."/>
        </authorList>
    </citation>
    <scope>NUCLEOTIDE SEQUENCE [LARGE SCALE GENOMIC DNA]</scope>
</reference>
<gene>
    <name evidence="2" type="ORF">A3A69_00540</name>
</gene>
<dbReference type="AlphaFoldDB" id="A0A1F4UUS3"/>
<keyword evidence="1" id="KW-0472">Membrane</keyword>
<keyword evidence="1" id="KW-0812">Transmembrane</keyword>
<feature type="transmembrane region" description="Helical" evidence="1">
    <location>
        <begin position="5"/>
        <end position="23"/>
    </location>
</feature>
<feature type="transmembrane region" description="Helical" evidence="1">
    <location>
        <begin position="29"/>
        <end position="57"/>
    </location>
</feature>
<evidence type="ECO:0000313" key="2">
    <source>
        <dbReference type="EMBL" id="OGC48636.1"/>
    </source>
</evidence>
<name>A0A1F4UUS3_UNCKA</name>
<accession>A0A1F4UUS3</accession>
<evidence type="ECO:0000256" key="1">
    <source>
        <dbReference type="SAM" id="Phobius"/>
    </source>
</evidence>
<proteinExistence type="predicted"/>